<dbReference type="EMBL" id="CP055898">
    <property type="protein sequence ID" value="QKX54900.1"/>
    <property type="molecule type" value="Genomic_DNA"/>
</dbReference>
<dbReference type="KEGG" id="trg:TRUGW13939_01990"/>
<dbReference type="OrthoDB" id="6220758at2759"/>
<dbReference type="FunFam" id="3.90.640.10:FF:000036">
    <property type="entry name" value="Actin-like protein ARP6"/>
    <property type="match status" value="1"/>
</dbReference>
<dbReference type="GeneID" id="55989500"/>
<proteinExistence type="inferred from homology"/>
<dbReference type="Gene3D" id="2.30.36.70">
    <property type="entry name" value="Actin, Chain A, domain 2"/>
    <property type="match status" value="1"/>
</dbReference>
<accession>A0A7H8QLT5</accession>
<name>A0A7H8QLT5_TALRU</name>
<evidence type="ECO:0000313" key="3">
    <source>
        <dbReference type="Proteomes" id="UP000509510"/>
    </source>
</evidence>
<dbReference type="Gene3D" id="3.30.420.40">
    <property type="match status" value="2"/>
</dbReference>
<gene>
    <name evidence="2" type="ORF">TRUGW13939_01990</name>
</gene>
<dbReference type="InterPro" id="IPR043129">
    <property type="entry name" value="ATPase_NBD"/>
</dbReference>
<dbReference type="Pfam" id="PF00022">
    <property type="entry name" value="Actin"/>
    <property type="match status" value="1"/>
</dbReference>
<sequence>MGTSKARGTPKQAAAAAATKVQPFPEKTFIIDNGAYTIKAGYAPYDHNPPQDEEEALSTCVTVPNALAKTRDNRVFVGAQLSTHISDWNEVAFRRPVEKGYLVNWEAQKEIWEQSFFDEKTARTKEARIANPEETTLILTDTPNGLPALQKNADEMVMEEWGFGAYARIAGPTLNAWNDMHVLFGDVTETSESTPTPIECLLVVDSGYSHTIVTPVYKGQPLQRGIRRFELGGKHLTNYLKEMVSMRQYNMLDETHIMNDVKEAVCYVSSDFAGDMERTWKAKKARGQAQPSEGIVVDYVLPDPSSNRKGFVRSHDPLLNVKKRNNLLSGSGDVVAEDFLVLGNERFAVPEILFNPSDIGMRQTGIPELILQSLSVLPTGLHPAFLANILVVGGNALLPGFMERLETELRQIATAECIVRVRRPNDPIRSTWRGATRFATNREELKTAAITRQEYLEYGSAWAGRKFSKAG</sequence>
<dbReference type="CDD" id="cd10210">
    <property type="entry name" value="ASKHA_NBD_Arp6"/>
    <property type="match status" value="1"/>
</dbReference>
<organism evidence="2 3">
    <name type="scientific">Talaromyces rugulosus</name>
    <name type="common">Penicillium rugulosum</name>
    <dbReference type="NCBI Taxonomy" id="121627"/>
    <lineage>
        <taxon>Eukaryota</taxon>
        <taxon>Fungi</taxon>
        <taxon>Dikarya</taxon>
        <taxon>Ascomycota</taxon>
        <taxon>Pezizomycotina</taxon>
        <taxon>Eurotiomycetes</taxon>
        <taxon>Eurotiomycetidae</taxon>
        <taxon>Eurotiales</taxon>
        <taxon>Trichocomaceae</taxon>
        <taxon>Talaromyces</taxon>
        <taxon>Talaromyces sect. Islandici</taxon>
    </lineage>
</organism>
<dbReference type="Proteomes" id="UP000509510">
    <property type="component" value="Chromosome I"/>
</dbReference>
<dbReference type="Gene3D" id="3.90.640.10">
    <property type="entry name" value="Actin, Chain A, domain 4"/>
    <property type="match status" value="1"/>
</dbReference>
<dbReference type="SUPFAM" id="SSF53067">
    <property type="entry name" value="Actin-like ATPase domain"/>
    <property type="match status" value="2"/>
</dbReference>
<dbReference type="AlphaFoldDB" id="A0A7H8QLT5"/>
<comment type="similarity">
    <text evidence="1">Belongs to the actin family.</text>
</comment>
<dbReference type="InterPro" id="IPR004000">
    <property type="entry name" value="Actin"/>
</dbReference>
<dbReference type="RefSeq" id="XP_035341079.1">
    <property type="nucleotide sequence ID" value="XM_035485186.1"/>
</dbReference>
<evidence type="ECO:0000313" key="2">
    <source>
        <dbReference type="EMBL" id="QKX54900.1"/>
    </source>
</evidence>
<keyword evidence="3" id="KW-1185">Reference proteome</keyword>
<protein>
    <recommendedName>
        <fullName evidence="4">Actin-like protein arp6</fullName>
    </recommendedName>
</protein>
<reference evidence="3" key="1">
    <citation type="submission" date="2020-06" db="EMBL/GenBank/DDBJ databases">
        <title>A chromosome-scale genome assembly of Talaromyces rugulosus W13939.</title>
        <authorList>
            <person name="Wang B."/>
            <person name="Guo L."/>
            <person name="Ye K."/>
            <person name="Wang L."/>
        </authorList>
    </citation>
    <scope>NUCLEOTIDE SEQUENCE [LARGE SCALE GENOMIC DNA]</scope>
    <source>
        <strain evidence="3">W13939</strain>
    </source>
</reference>
<evidence type="ECO:0000256" key="1">
    <source>
        <dbReference type="RuleBase" id="RU000487"/>
    </source>
</evidence>
<evidence type="ECO:0008006" key="4">
    <source>
        <dbReference type="Google" id="ProtNLM"/>
    </source>
</evidence>
<dbReference type="SMART" id="SM00268">
    <property type="entry name" value="ACTIN"/>
    <property type="match status" value="1"/>
</dbReference>
<dbReference type="PANTHER" id="PTHR11937">
    <property type="entry name" value="ACTIN"/>
    <property type="match status" value="1"/>
</dbReference>